<sequence>MSQHHLSPLLKQATGVLAARGEGAYVFDQAGKKYLDFTSGIGVTSTGHCHPKVVEAAQKQVGELIHGQYATVLHPGLLALSDRLAEKMPAGIDTLFYANAGTEAIEAALRLVRQATGRPNIIVFQGGFHGRTMGSLSMTTSSVGLRAGLQPMMGGVVVAPFPSAFRYGWDEAAATDFALQELDHLFVTQSAPRETAAMLIEPVQGESGYVPATMAFMRGLRERCDKHGILLVMDEIQAGFGRSGKFWGHDHFAVRPDIVTTAKGLASGFPLSAFGANEALMEKGWPGSQGGTYGGNAVACAAALATMDVIEQEGLVENAAEQGAYLRKRLEELQSQYPAMADVRGLGLMQGVEMHTAEGKPDGERAGRLLKACEERGLLMLRCGPYQQVVRWLPPLIVSREQVDQAVDIFTEALQATD</sequence>
<evidence type="ECO:0000256" key="4">
    <source>
        <dbReference type="ARBA" id="ARBA00022679"/>
    </source>
</evidence>
<evidence type="ECO:0000256" key="5">
    <source>
        <dbReference type="ARBA" id="ARBA00022898"/>
    </source>
</evidence>
<dbReference type="GO" id="GO:0008483">
    <property type="term" value="F:transaminase activity"/>
    <property type="evidence" value="ECO:0007669"/>
    <property type="project" value="UniProtKB-KW"/>
</dbReference>
<dbReference type="InterPro" id="IPR015424">
    <property type="entry name" value="PyrdxlP-dep_Trfase"/>
</dbReference>
<dbReference type="SUPFAM" id="SSF53383">
    <property type="entry name" value="PLP-dependent transferases"/>
    <property type="match status" value="1"/>
</dbReference>
<evidence type="ECO:0000256" key="2">
    <source>
        <dbReference type="ARBA" id="ARBA00008954"/>
    </source>
</evidence>
<dbReference type="RefSeq" id="WP_116303128.1">
    <property type="nucleotide sequence ID" value="NZ_NFZV01000017.1"/>
</dbReference>
<proteinExistence type="inferred from homology"/>
<dbReference type="FunFam" id="3.40.640.10:FF:000013">
    <property type="entry name" value="4-aminobutyrate aminotransferase"/>
    <property type="match status" value="1"/>
</dbReference>
<dbReference type="PROSITE" id="PS00600">
    <property type="entry name" value="AA_TRANSFER_CLASS_3"/>
    <property type="match status" value="1"/>
</dbReference>
<dbReference type="InterPro" id="IPR015422">
    <property type="entry name" value="PyrdxlP-dep_Trfase_small"/>
</dbReference>
<keyword evidence="3 7" id="KW-0032">Aminotransferase</keyword>
<name>A0A3E0WR21_9GAMM</name>
<evidence type="ECO:0000313" key="7">
    <source>
        <dbReference type="EMBL" id="RFA35410.1"/>
    </source>
</evidence>
<evidence type="ECO:0000256" key="6">
    <source>
        <dbReference type="RuleBase" id="RU003560"/>
    </source>
</evidence>
<dbReference type="InterPro" id="IPR050103">
    <property type="entry name" value="Class-III_PLP-dep_AT"/>
</dbReference>
<dbReference type="PANTHER" id="PTHR11986">
    <property type="entry name" value="AMINOTRANSFERASE CLASS III"/>
    <property type="match status" value="1"/>
</dbReference>
<keyword evidence="8" id="KW-1185">Reference proteome</keyword>
<accession>A0A3E0WR21</accession>
<protein>
    <submittedName>
        <fullName evidence="7">Aspartate aminotransferase family protein</fullName>
    </submittedName>
</protein>
<evidence type="ECO:0000256" key="1">
    <source>
        <dbReference type="ARBA" id="ARBA00001933"/>
    </source>
</evidence>
<dbReference type="InterPro" id="IPR015421">
    <property type="entry name" value="PyrdxlP-dep_Trfase_major"/>
</dbReference>
<reference evidence="8" key="1">
    <citation type="submission" date="2017-05" db="EMBL/GenBank/DDBJ databases">
        <authorList>
            <person name="Sharma S."/>
            <person name="Sidhu C."/>
            <person name="Pinnaka A.K."/>
        </authorList>
    </citation>
    <scope>NUCLEOTIDE SEQUENCE [LARGE SCALE GENOMIC DNA]</scope>
    <source>
        <strain evidence="8">AK93</strain>
    </source>
</reference>
<dbReference type="GO" id="GO:0030170">
    <property type="term" value="F:pyridoxal phosphate binding"/>
    <property type="evidence" value="ECO:0007669"/>
    <property type="project" value="InterPro"/>
</dbReference>
<dbReference type="AlphaFoldDB" id="A0A3E0WR21"/>
<keyword evidence="4 7" id="KW-0808">Transferase</keyword>
<dbReference type="InterPro" id="IPR049704">
    <property type="entry name" value="Aminotrans_3_PPA_site"/>
</dbReference>
<dbReference type="OrthoDB" id="9770449at2"/>
<comment type="similarity">
    <text evidence="2 6">Belongs to the class-III pyridoxal-phosphate-dependent aminotransferase family.</text>
</comment>
<dbReference type="Gene3D" id="3.90.1150.10">
    <property type="entry name" value="Aspartate Aminotransferase, domain 1"/>
    <property type="match status" value="1"/>
</dbReference>
<comment type="caution">
    <text evidence="7">The sequence shown here is derived from an EMBL/GenBank/DDBJ whole genome shotgun (WGS) entry which is preliminary data.</text>
</comment>
<dbReference type="CDD" id="cd00610">
    <property type="entry name" value="OAT_like"/>
    <property type="match status" value="1"/>
</dbReference>
<comment type="cofactor">
    <cofactor evidence="1">
        <name>pyridoxal 5'-phosphate</name>
        <dbReference type="ChEBI" id="CHEBI:597326"/>
    </cofactor>
</comment>
<dbReference type="Proteomes" id="UP000256763">
    <property type="component" value="Unassembled WGS sequence"/>
</dbReference>
<dbReference type="EMBL" id="NFZW01000012">
    <property type="protein sequence ID" value="RFA35410.1"/>
    <property type="molecule type" value="Genomic_DNA"/>
</dbReference>
<organism evidence="7 8">
    <name type="scientific">Alkalilimnicola ehrlichii</name>
    <dbReference type="NCBI Taxonomy" id="351052"/>
    <lineage>
        <taxon>Bacteria</taxon>
        <taxon>Pseudomonadati</taxon>
        <taxon>Pseudomonadota</taxon>
        <taxon>Gammaproteobacteria</taxon>
        <taxon>Chromatiales</taxon>
        <taxon>Ectothiorhodospiraceae</taxon>
        <taxon>Alkalilimnicola</taxon>
    </lineage>
</organism>
<dbReference type="GO" id="GO:0042802">
    <property type="term" value="F:identical protein binding"/>
    <property type="evidence" value="ECO:0007669"/>
    <property type="project" value="TreeGrafter"/>
</dbReference>
<dbReference type="Pfam" id="PF00202">
    <property type="entry name" value="Aminotran_3"/>
    <property type="match status" value="1"/>
</dbReference>
<dbReference type="InterPro" id="IPR005814">
    <property type="entry name" value="Aminotrans_3"/>
</dbReference>
<dbReference type="Gene3D" id="3.40.640.10">
    <property type="entry name" value="Type I PLP-dependent aspartate aminotransferase-like (Major domain)"/>
    <property type="match status" value="1"/>
</dbReference>
<evidence type="ECO:0000313" key="8">
    <source>
        <dbReference type="Proteomes" id="UP000256763"/>
    </source>
</evidence>
<dbReference type="PIRSF" id="PIRSF000521">
    <property type="entry name" value="Transaminase_4ab_Lys_Orn"/>
    <property type="match status" value="1"/>
</dbReference>
<evidence type="ECO:0000256" key="3">
    <source>
        <dbReference type="ARBA" id="ARBA00022576"/>
    </source>
</evidence>
<gene>
    <name evidence="7" type="ORF">CAL65_13100</name>
</gene>
<dbReference type="PANTHER" id="PTHR11986:SF79">
    <property type="entry name" value="ACETYLORNITHINE AMINOTRANSFERASE, MITOCHONDRIAL"/>
    <property type="match status" value="1"/>
</dbReference>
<keyword evidence="5 6" id="KW-0663">Pyridoxal phosphate</keyword>